<evidence type="ECO:0000256" key="1">
    <source>
        <dbReference type="SAM" id="MobiDB-lite"/>
    </source>
</evidence>
<gene>
    <name evidence="2" type="ORF">E2562_017747</name>
</gene>
<reference evidence="2 3" key="1">
    <citation type="submission" date="2019-11" db="EMBL/GenBank/DDBJ databases">
        <title>Whole genome sequence of Oryza granulata.</title>
        <authorList>
            <person name="Li W."/>
        </authorList>
    </citation>
    <scope>NUCLEOTIDE SEQUENCE [LARGE SCALE GENOMIC DNA]</scope>
    <source>
        <strain evidence="3">cv. Menghai</strain>
        <tissue evidence="2">Leaf</tissue>
    </source>
</reference>
<evidence type="ECO:0000313" key="3">
    <source>
        <dbReference type="Proteomes" id="UP000479710"/>
    </source>
</evidence>
<organism evidence="2 3">
    <name type="scientific">Oryza meyeriana var. granulata</name>
    <dbReference type="NCBI Taxonomy" id="110450"/>
    <lineage>
        <taxon>Eukaryota</taxon>
        <taxon>Viridiplantae</taxon>
        <taxon>Streptophyta</taxon>
        <taxon>Embryophyta</taxon>
        <taxon>Tracheophyta</taxon>
        <taxon>Spermatophyta</taxon>
        <taxon>Magnoliopsida</taxon>
        <taxon>Liliopsida</taxon>
        <taxon>Poales</taxon>
        <taxon>Poaceae</taxon>
        <taxon>BOP clade</taxon>
        <taxon>Oryzoideae</taxon>
        <taxon>Oryzeae</taxon>
        <taxon>Oryzinae</taxon>
        <taxon>Oryza</taxon>
        <taxon>Oryza meyeriana</taxon>
    </lineage>
</organism>
<protein>
    <submittedName>
        <fullName evidence="2">Uncharacterized protein</fullName>
    </submittedName>
</protein>
<sequence>MCGGAILAYLIPAPRSGQTWPAKNKRPRSNDDDEDFEAAFEEFDGDSEEEDEHDGMDAVDDDDDNEEELAKPNFPSAPPSSRRGKKRRAYATTRSPSPSAIREVTASPTSACASDNSPALATAFPAFVGEPGGAMSLPTANHALQPAPPAAASERTDDPEVFDPYDIHGGLASSFAGGAYESLESLFANGDYATVEADEQWPVGLWSFADDGSFCF</sequence>
<feature type="region of interest" description="Disordered" evidence="1">
    <location>
        <begin position="12"/>
        <end position="114"/>
    </location>
</feature>
<name>A0A6G1BYQ2_9ORYZ</name>
<feature type="region of interest" description="Disordered" evidence="1">
    <location>
        <begin position="137"/>
        <end position="161"/>
    </location>
</feature>
<proteinExistence type="predicted"/>
<dbReference type="AlphaFoldDB" id="A0A6G1BYQ2"/>
<comment type="caution">
    <text evidence="2">The sequence shown here is derived from an EMBL/GenBank/DDBJ whole genome shotgun (WGS) entry which is preliminary data.</text>
</comment>
<feature type="compositionally biased region" description="Acidic residues" evidence="1">
    <location>
        <begin position="31"/>
        <end position="67"/>
    </location>
</feature>
<evidence type="ECO:0000313" key="2">
    <source>
        <dbReference type="EMBL" id="KAF0892784.1"/>
    </source>
</evidence>
<dbReference type="EMBL" id="SPHZ02000011">
    <property type="protein sequence ID" value="KAF0892784.1"/>
    <property type="molecule type" value="Genomic_DNA"/>
</dbReference>
<dbReference type="OrthoDB" id="668489at2759"/>
<accession>A0A6G1BYQ2</accession>
<keyword evidence="3" id="KW-1185">Reference proteome</keyword>
<dbReference type="Proteomes" id="UP000479710">
    <property type="component" value="Unassembled WGS sequence"/>
</dbReference>